<dbReference type="SUPFAM" id="SSF46785">
    <property type="entry name" value="Winged helix' DNA-binding domain"/>
    <property type="match status" value="1"/>
</dbReference>
<evidence type="ECO:0000256" key="3">
    <source>
        <dbReference type="ARBA" id="ARBA00023163"/>
    </source>
</evidence>
<dbReference type="CDD" id="cd00038">
    <property type="entry name" value="CAP_ED"/>
    <property type="match status" value="1"/>
</dbReference>
<keyword evidence="3" id="KW-0804">Transcription</keyword>
<feature type="domain" description="HTH crp-type" evidence="5">
    <location>
        <begin position="144"/>
        <end position="208"/>
    </location>
</feature>
<dbReference type="Pfam" id="PF00027">
    <property type="entry name" value="cNMP_binding"/>
    <property type="match status" value="1"/>
</dbReference>
<dbReference type="PROSITE" id="PS51063">
    <property type="entry name" value="HTH_CRP_2"/>
    <property type="match status" value="1"/>
</dbReference>
<evidence type="ECO:0000313" key="7">
    <source>
        <dbReference type="Proteomes" id="UP001209755"/>
    </source>
</evidence>
<dbReference type="SMART" id="SM00419">
    <property type="entry name" value="HTH_CRP"/>
    <property type="match status" value="1"/>
</dbReference>
<feature type="domain" description="Cyclic nucleotide-binding" evidence="4">
    <location>
        <begin position="8"/>
        <end position="75"/>
    </location>
</feature>
<protein>
    <submittedName>
        <fullName evidence="6">CRP/FNR family transcriptional regulator</fullName>
    </submittedName>
</protein>
<accession>A0ABT3H9F6</accession>
<dbReference type="PANTHER" id="PTHR24567">
    <property type="entry name" value="CRP FAMILY TRANSCRIPTIONAL REGULATORY PROTEIN"/>
    <property type="match status" value="1"/>
</dbReference>
<reference evidence="7" key="1">
    <citation type="submission" date="2023-07" db="EMBL/GenBank/DDBJ databases">
        <title>Genome sequencing of Purple Non-Sulfur Bacteria from various extreme environments.</title>
        <authorList>
            <person name="Mayer M."/>
        </authorList>
    </citation>
    <scope>NUCLEOTIDE SEQUENCE [LARGE SCALE GENOMIC DNA]</scope>
    <source>
        <strain evidence="7">DSM 17935</strain>
    </source>
</reference>
<sequence length="221" mass="23721">MGEDAMRFVERMSEGGRALLAERLVRKSFARGSRVIDRGDAVSGAYFVLDGALRVFTVGASGKQATLYRIEPGETCVLALNALFNDVLYPAFVEAAADTTIGIVPGSTYRVLFAGEAPVQDLTVRALSSAVFGIMTELERHTTQTVAQRLSGYLILKAAADGTVRNTQQELAAEIGTTREVIGRLMAQFAEQGLVKTERGRITLVDRRRLGAVPSPAGDAL</sequence>
<dbReference type="InterPro" id="IPR000595">
    <property type="entry name" value="cNMP-bd_dom"/>
</dbReference>
<dbReference type="InterPro" id="IPR012318">
    <property type="entry name" value="HTH_CRP"/>
</dbReference>
<evidence type="ECO:0000256" key="2">
    <source>
        <dbReference type="ARBA" id="ARBA00023125"/>
    </source>
</evidence>
<evidence type="ECO:0000259" key="5">
    <source>
        <dbReference type="PROSITE" id="PS51063"/>
    </source>
</evidence>
<keyword evidence="2" id="KW-0238">DNA-binding</keyword>
<dbReference type="Proteomes" id="UP001209755">
    <property type="component" value="Unassembled WGS sequence"/>
</dbReference>
<evidence type="ECO:0000313" key="6">
    <source>
        <dbReference type="EMBL" id="MCW2307014.1"/>
    </source>
</evidence>
<dbReference type="Gene3D" id="2.60.120.10">
    <property type="entry name" value="Jelly Rolls"/>
    <property type="match status" value="1"/>
</dbReference>
<dbReference type="EMBL" id="JAOQNS010000003">
    <property type="protein sequence ID" value="MCW2307014.1"/>
    <property type="molecule type" value="Genomic_DNA"/>
</dbReference>
<dbReference type="InterPro" id="IPR014710">
    <property type="entry name" value="RmlC-like_jellyroll"/>
</dbReference>
<dbReference type="SUPFAM" id="SSF51206">
    <property type="entry name" value="cAMP-binding domain-like"/>
    <property type="match status" value="1"/>
</dbReference>
<name>A0ABT3H9F6_9HYPH</name>
<dbReference type="PANTHER" id="PTHR24567:SF74">
    <property type="entry name" value="HTH-TYPE TRANSCRIPTIONAL REGULATOR ARCR"/>
    <property type="match status" value="1"/>
</dbReference>
<dbReference type="InterPro" id="IPR036388">
    <property type="entry name" value="WH-like_DNA-bd_sf"/>
</dbReference>
<dbReference type="PROSITE" id="PS50042">
    <property type="entry name" value="CNMP_BINDING_3"/>
    <property type="match status" value="1"/>
</dbReference>
<gene>
    <name evidence="6" type="ORF">M2319_001336</name>
</gene>
<evidence type="ECO:0000259" key="4">
    <source>
        <dbReference type="PROSITE" id="PS50042"/>
    </source>
</evidence>
<organism evidence="6 7">
    <name type="scientific">Rhodobium gokarnense</name>
    <dbReference type="NCBI Taxonomy" id="364296"/>
    <lineage>
        <taxon>Bacteria</taxon>
        <taxon>Pseudomonadati</taxon>
        <taxon>Pseudomonadota</taxon>
        <taxon>Alphaproteobacteria</taxon>
        <taxon>Hyphomicrobiales</taxon>
        <taxon>Rhodobiaceae</taxon>
        <taxon>Rhodobium</taxon>
    </lineage>
</organism>
<evidence type="ECO:0000256" key="1">
    <source>
        <dbReference type="ARBA" id="ARBA00023015"/>
    </source>
</evidence>
<comment type="caution">
    <text evidence="6">The sequence shown here is derived from an EMBL/GenBank/DDBJ whole genome shotgun (WGS) entry which is preliminary data.</text>
</comment>
<proteinExistence type="predicted"/>
<dbReference type="InterPro" id="IPR018490">
    <property type="entry name" value="cNMP-bd_dom_sf"/>
</dbReference>
<keyword evidence="7" id="KW-1185">Reference proteome</keyword>
<dbReference type="InterPro" id="IPR050397">
    <property type="entry name" value="Env_Response_Regulators"/>
</dbReference>
<dbReference type="RefSeq" id="WP_264600667.1">
    <property type="nucleotide sequence ID" value="NZ_JAOQNS010000003.1"/>
</dbReference>
<dbReference type="Gene3D" id="1.10.10.10">
    <property type="entry name" value="Winged helix-like DNA-binding domain superfamily/Winged helix DNA-binding domain"/>
    <property type="match status" value="1"/>
</dbReference>
<dbReference type="InterPro" id="IPR036390">
    <property type="entry name" value="WH_DNA-bd_sf"/>
</dbReference>
<dbReference type="Pfam" id="PF13545">
    <property type="entry name" value="HTH_Crp_2"/>
    <property type="match status" value="1"/>
</dbReference>
<keyword evidence="1" id="KW-0805">Transcription regulation</keyword>